<accession>A0A218XJZ4</accession>
<dbReference type="InterPro" id="IPR012677">
    <property type="entry name" value="Nucleotide-bd_a/b_plait_sf"/>
</dbReference>
<dbReference type="AlphaFoldDB" id="A0A218XJZ4"/>
<dbReference type="Pfam" id="PF00076">
    <property type="entry name" value="RRM_1"/>
    <property type="match status" value="1"/>
</dbReference>
<reference evidence="5" key="1">
    <citation type="journal article" date="2017" name="Plant J.">
        <title>The pomegranate (Punica granatum L.) genome and the genomics of punicalagin biosynthesis.</title>
        <authorList>
            <person name="Qin G."/>
            <person name="Xu C."/>
            <person name="Ming R."/>
            <person name="Tang H."/>
            <person name="Guyot R."/>
            <person name="Kramer E.M."/>
            <person name="Hu Y."/>
            <person name="Yi X."/>
            <person name="Qi Y."/>
            <person name="Xu X."/>
            <person name="Gao Z."/>
            <person name="Pan H."/>
            <person name="Jian J."/>
            <person name="Tian Y."/>
            <person name="Yue Z."/>
            <person name="Xu Y."/>
        </authorList>
    </citation>
    <scope>NUCLEOTIDE SEQUENCE [LARGE SCALE GENOMIC DNA]</scope>
    <source>
        <strain evidence="5">cv. Dabenzi</strain>
    </source>
</reference>
<evidence type="ECO:0000313" key="4">
    <source>
        <dbReference type="EMBL" id="OWM85303.1"/>
    </source>
</evidence>
<sequence>MLHQSEAVGLGQDPPRDLGGVARAEIYDCRSQDSEGAANPGNNLYVTGLSTRITQHDLEKYFSKEGKVLECQLVIDPRTRESRGFGFVTMASADDAERCLKYLNRSVLEGRLITVEKLSAQDLLISAGNMQEMVVEGPAVIPQGNGVTETHTQGTDQEGPTLLVAGGKIKMLTLTEGTATAPDPDPNPLEATQDGDNEELFL</sequence>
<evidence type="ECO:0000256" key="1">
    <source>
        <dbReference type="PROSITE-ProRule" id="PRU00176"/>
    </source>
</evidence>
<keyword evidence="1" id="KW-0694">RNA-binding</keyword>
<feature type="compositionally biased region" description="Acidic residues" evidence="2">
    <location>
        <begin position="193"/>
        <end position="202"/>
    </location>
</feature>
<dbReference type="Gene3D" id="3.30.70.330">
    <property type="match status" value="1"/>
</dbReference>
<dbReference type="SUPFAM" id="SSF54928">
    <property type="entry name" value="RNA-binding domain, RBD"/>
    <property type="match status" value="1"/>
</dbReference>
<dbReference type="SMART" id="SM00360">
    <property type="entry name" value="RRM"/>
    <property type="match status" value="1"/>
</dbReference>
<proteinExistence type="predicted"/>
<dbReference type="Proteomes" id="UP000197138">
    <property type="component" value="Unassembled WGS sequence"/>
</dbReference>
<dbReference type="InterPro" id="IPR035979">
    <property type="entry name" value="RBD_domain_sf"/>
</dbReference>
<protein>
    <recommendedName>
        <fullName evidence="3">RRM domain-containing protein</fullName>
    </recommendedName>
</protein>
<evidence type="ECO:0000256" key="2">
    <source>
        <dbReference type="SAM" id="MobiDB-lite"/>
    </source>
</evidence>
<evidence type="ECO:0000313" key="5">
    <source>
        <dbReference type="Proteomes" id="UP000197138"/>
    </source>
</evidence>
<dbReference type="EMBL" id="MTKT01001287">
    <property type="protein sequence ID" value="OWM85303.1"/>
    <property type="molecule type" value="Genomic_DNA"/>
</dbReference>
<feature type="region of interest" description="Disordered" evidence="2">
    <location>
        <begin position="176"/>
        <end position="202"/>
    </location>
</feature>
<comment type="caution">
    <text evidence="4">The sequence shown here is derived from an EMBL/GenBank/DDBJ whole genome shotgun (WGS) entry which is preliminary data.</text>
</comment>
<dbReference type="GO" id="GO:0003723">
    <property type="term" value="F:RNA binding"/>
    <property type="evidence" value="ECO:0007669"/>
    <property type="project" value="UniProtKB-UniRule"/>
</dbReference>
<dbReference type="InterPro" id="IPR000504">
    <property type="entry name" value="RRM_dom"/>
</dbReference>
<dbReference type="PANTHER" id="PTHR48034">
    <property type="entry name" value="TRANSFORMER-2 SEX-DETERMINING PROTEIN-RELATED"/>
    <property type="match status" value="1"/>
</dbReference>
<dbReference type="InterPro" id="IPR050441">
    <property type="entry name" value="RBM"/>
</dbReference>
<feature type="domain" description="RRM" evidence="3">
    <location>
        <begin position="42"/>
        <end position="120"/>
    </location>
</feature>
<gene>
    <name evidence="4" type="ORF">CDL15_Pgr028090</name>
</gene>
<organism evidence="4 5">
    <name type="scientific">Punica granatum</name>
    <name type="common">Pomegranate</name>
    <dbReference type="NCBI Taxonomy" id="22663"/>
    <lineage>
        <taxon>Eukaryota</taxon>
        <taxon>Viridiplantae</taxon>
        <taxon>Streptophyta</taxon>
        <taxon>Embryophyta</taxon>
        <taxon>Tracheophyta</taxon>
        <taxon>Spermatophyta</taxon>
        <taxon>Magnoliopsida</taxon>
        <taxon>eudicotyledons</taxon>
        <taxon>Gunneridae</taxon>
        <taxon>Pentapetalae</taxon>
        <taxon>rosids</taxon>
        <taxon>malvids</taxon>
        <taxon>Myrtales</taxon>
        <taxon>Lythraceae</taxon>
        <taxon>Punica</taxon>
    </lineage>
</organism>
<dbReference type="PROSITE" id="PS50102">
    <property type="entry name" value="RRM"/>
    <property type="match status" value="1"/>
</dbReference>
<evidence type="ECO:0000259" key="3">
    <source>
        <dbReference type="PROSITE" id="PS50102"/>
    </source>
</evidence>
<name>A0A218XJZ4_PUNGR</name>